<gene>
    <name evidence="7" type="ORF">KUF71_001664</name>
</gene>
<feature type="region of interest" description="Disordered" evidence="5">
    <location>
        <begin position="1"/>
        <end position="46"/>
    </location>
</feature>
<comment type="caution">
    <text evidence="7">The sequence shown here is derived from an EMBL/GenBank/DDBJ whole genome shotgun (WGS) entry which is preliminary data.</text>
</comment>
<reference evidence="7" key="1">
    <citation type="submission" date="2021-07" db="EMBL/GenBank/DDBJ databases">
        <authorList>
            <person name="Catto M.A."/>
            <person name="Jacobson A."/>
            <person name="Kennedy G."/>
            <person name="Labadie P."/>
            <person name="Hunt B.G."/>
            <person name="Srinivasan R."/>
        </authorList>
    </citation>
    <scope>NUCLEOTIDE SEQUENCE</scope>
    <source>
        <strain evidence="7">PL_HMW_Pooled</strain>
        <tissue evidence="7">Head</tissue>
    </source>
</reference>
<dbReference type="PANTHER" id="PTHR16740">
    <property type="entry name" value="CYTOCHROME B5-RELATED PROTEIN-RELATED"/>
    <property type="match status" value="1"/>
</dbReference>
<evidence type="ECO:0000256" key="2">
    <source>
        <dbReference type="ARBA" id="ARBA00022723"/>
    </source>
</evidence>
<dbReference type="Gene3D" id="3.10.120.10">
    <property type="entry name" value="Cytochrome b5-like heme/steroid binding domain"/>
    <property type="match status" value="1"/>
</dbReference>
<comment type="caution">
    <text evidence="4">Lacks conserved residue(s) required for the propagation of feature annotation.</text>
</comment>
<keyword evidence="2 4" id="KW-0479">Metal-binding</keyword>
<keyword evidence="8" id="KW-1185">Reference proteome</keyword>
<comment type="similarity">
    <text evidence="4">Belongs to the cytochrome b5 family.</text>
</comment>
<dbReference type="InterPro" id="IPR005804">
    <property type="entry name" value="FA_desaturase_dom"/>
</dbReference>
<evidence type="ECO:0000313" key="8">
    <source>
        <dbReference type="Proteomes" id="UP001219518"/>
    </source>
</evidence>
<organism evidence="7 8">
    <name type="scientific">Frankliniella fusca</name>
    <dbReference type="NCBI Taxonomy" id="407009"/>
    <lineage>
        <taxon>Eukaryota</taxon>
        <taxon>Metazoa</taxon>
        <taxon>Ecdysozoa</taxon>
        <taxon>Arthropoda</taxon>
        <taxon>Hexapoda</taxon>
        <taxon>Insecta</taxon>
        <taxon>Pterygota</taxon>
        <taxon>Neoptera</taxon>
        <taxon>Paraneoptera</taxon>
        <taxon>Thysanoptera</taxon>
        <taxon>Terebrantia</taxon>
        <taxon>Thripoidea</taxon>
        <taxon>Thripidae</taxon>
        <taxon>Frankliniella</taxon>
    </lineage>
</organism>
<dbReference type="GO" id="GO:0046872">
    <property type="term" value="F:metal ion binding"/>
    <property type="evidence" value="ECO:0007669"/>
    <property type="project" value="UniProtKB-UniRule"/>
</dbReference>
<dbReference type="Pfam" id="PF00487">
    <property type="entry name" value="FA_desaturase"/>
    <property type="match status" value="1"/>
</dbReference>
<dbReference type="InterPro" id="IPR018506">
    <property type="entry name" value="Cyt_B5_heme-BS"/>
</dbReference>
<keyword evidence="4" id="KW-0812">Transmembrane</keyword>
<dbReference type="SMART" id="SM01117">
    <property type="entry name" value="Cyt-b5"/>
    <property type="match status" value="1"/>
</dbReference>
<feature type="domain" description="Cytochrome b5 heme-binding" evidence="6">
    <location>
        <begin position="56"/>
        <end position="111"/>
    </location>
</feature>
<reference evidence="7" key="2">
    <citation type="journal article" date="2023" name="BMC Genomics">
        <title>Pest status, molecular evolution, and epigenetic factors derived from the genome assembly of Frankliniella fusca, a thysanopteran phytovirus vector.</title>
        <authorList>
            <person name="Catto M.A."/>
            <person name="Labadie P.E."/>
            <person name="Jacobson A.L."/>
            <person name="Kennedy G.G."/>
            <person name="Srinivasan R."/>
            <person name="Hunt B.G."/>
        </authorList>
    </citation>
    <scope>NUCLEOTIDE SEQUENCE</scope>
    <source>
        <strain evidence="7">PL_HMW_Pooled</strain>
    </source>
</reference>
<evidence type="ECO:0000256" key="4">
    <source>
        <dbReference type="RuleBase" id="RU362121"/>
    </source>
</evidence>
<feature type="transmembrane region" description="Helical" evidence="4">
    <location>
        <begin position="253"/>
        <end position="275"/>
    </location>
</feature>
<evidence type="ECO:0000256" key="5">
    <source>
        <dbReference type="SAM" id="MobiDB-lite"/>
    </source>
</evidence>
<dbReference type="SUPFAM" id="SSF55856">
    <property type="entry name" value="Cytochrome b5-like heme/steroid binding domain"/>
    <property type="match status" value="1"/>
</dbReference>
<keyword evidence="4" id="KW-1133">Transmembrane helix</keyword>
<dbReference type="PROSITE" id="PS00191">
    <property type="entry name" value="CYTOCHROME_B5_1"/>
    <property type="match status" value="1"/>
</dbReference>
<evidence type="ECO:0000313" key="7">
    <source>
        <dbReference type="EMBL" id="KAK3923005.1"/>
    </source>
</evidence>
<keyword evidence="3 4" id="KW-0408">Iron</keyword>
<dbReference type="InterPro" id="IPR001199">
    <property type="entry name" value="Cyt_B5-like_heme/steroid-bd"/>
</dbReference>
<evidence type="ECO:0000256" key="3">
    <source>
        <dbReference type="ARBA" id="ARBA00023004"/>
    </source>
</evidence>
<evidence type="ECO:0000256" key="1">
    <source>
        <dbReference type="ARBA" id="ARBA00022617"/>
    </source>
</evidence>
<keyword evidence="1 4" id="KW-0349">Heme</keyword>
<dbReference type="Proteomes" id="UP001219518">
    <property type="component" value="Unassembled WGS sequence"/>
</dbReference>
<dbReference type="PANTHER" id="PTHR16740:SF1">
    <property type="entry name" value="CYTOCHROME B5-RELATED PROTEIN-RELATED"/>
    <property type="match status" value="1"/>
</dbReference>
<dbReference type="EMBL" id="JAHWGI010001134">
    <property type="protein sequence ID" value="KAK3923005.1"/>
    <property type="molecule type" value="Genomic_DNA"/>
</dbReference>
<feature type="transmembrane region" description="Helical" evidence="4">
    <location>
        <begin position="287"/>
        <end position="305"/>
    </location>
</feature>
<dbReference type="AlphaFoldDB" id="A0AAE1HKG7"/>
<dbReference type="InterPro" id="IPR053100">
    <property type="entry name" value="Cytochrome_b5-related"/>
</dbReference>
<dbReference type="Pfam" id="PF00173">
    <property type="entry name" value="Cyt-b5"/>
    <property type="match status" value="1"/>
</dbReference>
<feature type="transmembrane region" description="Helical" evidence="4">
    <location>
        <begin position="173"/>
        <end position="191"/>
    </location>
</feature>
<name>A0AAE1HKG7_9NEOP</name>
<dbReference type="PROSITE" id="PS50255">
    <property type="entry name" value="CYTOCHROME_B5_2"/>
    <property type="match status" value="1"/>
</dbReference>
<keyword evidence="4" id="KW-0472">Membrane</keyword>
<protein>
    <submittedName>
        <fullName evidence="7">Cytochrome b5-related protein</fullName>
    </submittedName>
</protein>
<dbReference type="GO" id="GO:0006629">
    <property type="term" value="P:lipid metabolic process"/>
    <property type="evidence" value="ECO:0007669"/>
    <property type="project" value="InterPro"/>
</dbReference>
<accession>A0AAE1HKG7</accession>
<sequence>MAPREAHDDAAASAPASTLPGLWKYPSHREDDSPVTGESYMDSRRRDDGAEGLWRVHDKLYDLEDFVKRHPGGEHWLRSTKGTDITELFESHHLTGRAPELLARFAVRDATQPRNSPYTFHDDGFFRTLKRRAAPVLAATPDPGFAPRFNDALVAASFACAGLGAAVAEGAGAWLLVALAALFVSWSAVCAHNFTHRRDNWRMYYKSLCFMSLSEWRVSHIFSHHMYPNTLLDIEISMHEPLLQFLPTAGKPLVFKVASFGVFTMYAASALFLGLRHRVSRIRLEDFLPLLYLAVMVLCGAPFLTALAMWLFLWVVHSLIFHFIGLTAAHHHPDIFHDGDAPREDRDWGLGQLDAVRDRADHGGSRFRVLTSYGDHALHHLFPTVDHCRLPALYPVFNQTLADFGVEYRFSTTWELFVGAFRQLARTEPNTRPPAKLIALGHALRAE</sequence>
<feature type="compositionally biased region" description="Basic and acidic residues" evidence="5">
    <location>
        <begin position="1"/>
        <end position="10"/>
    </location>
</feature>
<evidence type="ECO:0000259" key="6">
    <source>
        <dbReference type="PROSITE" id="PS50255"/>
    </source>
</evidence>
<dbReference type="GO" id="GO:0020037">
    <property type="term" value="F:heme binding"/>
    <property type="evidence" value="ECO:0007669"/>
    <property type="project" value="UniProtKB-UniRule"/>
</dbReference>
<dbReference type="InterPro" id="IPR036400">
    <property type="entry name" value="Cyt_B5-like_heme/steroid_sf"/>
</dbReference>
<proteinExistence type="inferred from homology"/>